<dbReference type="eggNOG" id="KOG3525">
    <property type="taxonomic scope" value="Eukaryota"/>
</dbReference>
<dbReference type="OMA" id="NEYKINA"/>
<feature type="transmembrane region" description="Helical" evidence="1">
    <location>
        <begin position="2007"/>
        <end position="2027"/>
    </location>
</feature>
<dbReference type="InParanoid" id="A0BM26"/>
<dbReference type="PANTHER" id="PTHR11319">
    <property type="entry name" value="G PROTEIN-COUPLED RECEPTOR-RELATED"/>
    <property type="match status" value="1"/>
</dbReference>
<dbReference type="HOGENOM" id="CLU_000411_0_0_1"/>
<organism evidence="2 3">
    <name type="scientific">Paramecium tetraurelia</name>
    <dbReference type="NCBI Taxonomy" id="5888"/>
    <lineage>
        <taxon>Eukaryota</taxon>
        <taxon>Sar</taxon>
        <taxon>Alveolata</taxon>
        <taxon>Ciliophora</taxon>
        <taxon>Intramacronucleata</taxon>
        <taxon>Oligohymenophorea</taxon>
        <taxon>Peniculida</taxon>
        <taxon>Parameciidae</taxon>
        <taxon>Paramecium</taxon>
    </lineage>
</organism>
<evidence type="ECO:0000256" key="1">
    <source>
        <dbReference type="SAM" id="Phobius"/>
    </source>
</evidence>
<dbReference type="RefSeq" id="XP_001426991.1">
    <property type="nucleotide sequence ID" value="XM_001426954.1"/>
</dbReference>
<evidence type="ECO:0000313" key="3">
    <source>
        <dbReference type="Proteomes" id="UP000000600"/>
    </source>
</evidence>
<dbReference type="InterPro" id="IPR009030">
    <property type="entry name" value="Growth_fac_rcpt_cys_sf"/>
</dbReference>
<dbReference type="OrthoDB" id="77931at2759"/>
<dbReference type="PANTHER" id="PTHR11319:SF35">
    <property type="entry name" value="OUTER MEMBRANE PROTEIN PMPC-RELATED"/>
    <property type="match status" value="1"/>
</dbReference>
<keyword evidence="3" id="KW-1185">Reference proteome</keyword>
<feature type="transmembrane region" description="Helical" evidence="1">
    <location>
        <begin position="2311"/>
        <end position="2333"/>
    </location>
</feature>
<protein>
    <recommendedName>
        <fullName evidence="4">Transmembrane protein</fullName>
    </recommendedName>
</protein>
<name>A0BM26_PARTE</name>
<keyword evidence="1" id="KW-0812">Transmembrane</keyword>
<gene>
    <name evidence="2" type="ORF">GSPATT00030227001</name>
</gene>
<dbReference type="SUPFAM" id="SSF57184">
    <property type="entry name" value="Growth factor receptor domain"/>
    <property type="match status" value="2"/>
</dbReference>
<evidence type="ECO:0000313" key="2">
    <source>
        <dbReference type="EMBL" id="CAK59593.1"/>
    </source>
</evidence>
<feature type="transmembrane region" description="Helical" evidence="1">
    <location>
        <begin position="2204"/>
        <end position="2226"/>
    </location>
</feature>
<dbReference type="InterPro" id="IPR011050">
    <property type="entry name" value="Pectin_lyase_fold/virulence"/>
</dbReference>
<evidence type="ECO:0008006" key="4">
    <source>
        <dbReference type="Google" id="ProtNLM"/>
    </source>
</evidence>
<dbReference type="KEGG" id="ptm:GSPATT00030227001"/>
<feature type="transmembrane region" description="Helical" evidence="1">
    <location>
        <begin position="2149"/>
        <end position="2165"/>
    </location>
</feature>
<proteinExistence type="predicted"/>
<dbReference type="STRING" id="5888.A0BM26"/>
<accession>A0BM26</accession>
<feature type="transmembrane region" description="Helical" evidence="1">
    <location>
        <begin position="2120"/>
        <end position="2143"/>
    </location>
</feature>
<dbReference type="GeneID" id="5012775"/>
<feature type="transmembrane region" description="Helical" evidence="1">
    <location>
        <begin position="2345"/>
        <end position="2372"/>
    </location>
</feature>
<sequence length="2544" mass="293948">MPLQGKLLLICFSKEMQGYLDCLQLEIKIGDFFSIQEIKQEQTQCYYGQFLVNYKDQVRCVDCPFSQIGTKVLCGDCLENQQIWQHSMKCTYKYEVNDPLTLGSTYMRAESEPQQYIMDINSGSINICIGCSEICDDEDCQPYKYTNFGQLIKVRCKPNYYFQDGECRLCDQFCNICLNQVCIQCQSNYYFNSIFQKCLLSTSASQQCGFNCLNCIQQENSNRCLICKENYKISDDGQNCETYELTDCLNEHNKQGVRSSIPYLFDPLTQFITQPYCSFCTKNNFDTVANKCTDEPALPTTCSYYIDKTTCLFGTDSTLVKTTPACTSPCTMCIKDNADFTQEFCVQCQYGYYIDLLSGTCMPCPSNCKDCAYNLLPLNKDRISISLISFYQQGVLKQYLDSLLKIPQDLFELLCKDCQAGYVTNNGVCINECPQNCEECQAINNKNVCIKCVPTTQTILDANCLECPSNCLACSERTQEQILKINPFFDLSITTFKKHSNQCYKPTKTKPVMSNQIALDCKTIENCYKSFSIQINLFCWEDEFQASYDSQVNKDYYYIYNYFIDNLVSDFELNFLNQQFLEQLNQYQIQQISIDIKFISSTGECSFENDKIILNQKFIKYIFNLQRVNLKFYSEDIMSFHLPDLLQLQDYSTLIFQNIIFIGNNNITVIDATSQNSHFQIQIHDCQYINFYNDWMNAAFQFKFQQVQTIIIQNFKIQNVKLFNFGIFNIKVLAPDFSLEVNQLQILDSAFTNLNIFDIQNPSNFDLNIKFEDIMIKASLYNSSFIISRNSDKLIGVLNLLKFNLVESHLYGSKYLFDLRTQTTNLVDCLLESTTLYDEASLMYSFGFNLQNVKITKSTIYFGTFFTNYDENYYQINQDLALTWKQLSFEQISYSNYNQFIIIKNNTSTEIDIQDFSIKDSLKKSNYLKSLVYLEGKKLVINDLKIIKLTGIIELSLQFDSIEIRKSVITQKAEAQIIIQPSLSCLHNYYDLQLYTPIIQVVNTRSVLIDSLQISSLSVVDNYMIGFEENDGNKITVTIQNSQFFDNNILVESTSVNSGIIKFISNSESTIAFQYSQAANNILYSYSSDQNSLLGTVLMISNLFGSIVINNNQFINNQAINTTFSISYFYAQQVTVKDNSFKNNNFDDLELIYNKISDSYGEEVYIEQIKENYKILSNGGNGYYRGDNILIQNCIFDSSTALYGGGLYIQTINKGRININNCQFLNLKTDLSANLEGMGGALVIDGSTAEIKLTLHDCTFDKVMAKVFGGAIYFDVSQKLNNIEIKNLKLKNVMSLMGSFIYALFSSQDISNLFVDNVAWEMDQSVILQYFGEFKGFKSDYSMQIKEKSMLVVTQNGNIKLQNLQIFSTYYFGLISMIDCIRCTVHNILINQPKRMYYNAFYFGNNNLYSSSYIILNQIYFDTLTVFPYSSTTNCKSLLDMKVESAHINCNLKRFLRRGIQSAISNTKFSDNGDCNLNLLLQYSQSSQGVSVMDIFHGYQLDGYKMSHVQHFKSITIISSAYDYLDATFDIAMNVYSQYNKTLYFSDIFSIQNTAFQHVRISGTPEKQRLLQQSSGSSLRYPIYLQNFINHLGNFWSYSGFLIYNYQAMVFNFIITNMTQSVSYIMEANNAQNNYHFYINTLVTDNVLQAASLSNPLRTGGNPITPELIMSNTIILFNYRKDYTALSNIVELRSKRLAFKYDGVNYLRAVEKLKTDTKIIEEVYVKPYKAPGDSNLTKYLMLLPPSGQSFENYSYFDKLTEAYIPLNINMSITLMNSQLEKTVLYTGAQYNLTAKYRIMNQSNPMENTTFTDLSTIQVTDSTKNEKFINELVIDFDPYSDPSLYYQLSFSCNYILIFTYSDSFPYKMKNTITDYELRMNIRTYKCQVGEYIYLNQCRQCDQTQNYFQVLEGQSFCYFKDDVSTIQVQRFTVQMKPNYWRYVFNSTKIEYCYHFPTNCLGGWKYGDQTCIEGHIGALCEQCDLYNTRGDGSFSVSSQYNCGSCEDVKWNIIIIVIIALFTLILGIITVKSNADDTDSFNLQVKALEAFGIPTSIRIMSTILIKLLTNYAQIISSVFTFQLTLPPEIQQSTNSVGNPTQSMVYSLDCFLISMSDMTIMYLEFIWMVATPFFFIFIIYFVYFFIVILKISKFNMGVISTTLIYFYIYMQPNLIQTMISQLSRRSISGVEFVQGNVAYLFQSKTHQKWLIFVIVPILMIIGFVIPLTLWYQVFKNQRRGKLKEISVRNIWGFLYNEYKINAYYWETIKLIQKQTIIIALNYYEDQVSIKASLILLIVFLYHVLSNKINPYSVVKLNRLDTYCTVVCSISIILCSTIYSAQIGGQYEIVWPFYIITAAINLLYILELVIEIILSYLAQYQELLDKLKTLIRNKCPYFVDNYPCFQRLLTTKQEKQRKVREIWKKVRKPLMVKVARVIKAKEYTENHSPESFYRRRGGVSSPSPIFSYRGDAIRGDMIDSQSQLNSSMQRRQNMSNPTIKLVETLYQPRNEEEKLDPRTQRDEFQVAEDPLSPRIVYLSLGPNTRSVLRE</sequence>
<dbReference type="EMBL" id="CT868003">
    <property type="protein sequence ID" value="CAK59593.1"/>
    <property type="molecule type" value="Genomic_DNA"/>
</dbReference>
<keyword evidence="1" id="KW-0472">Membrane</keyword>
<keyword evidence="1" id="KW-1133">Transmembrane helix</keyword>
<dbReference type="Proteomes" id="UP000000600">
    <property type="component" value="Unassembled WGS sequence"/>
</dbReference>
<reference evidence="2 3" key="1">
    <citation type="journal article" date="2006" name="Nature">
        <title>Global trends of whole-genome duplications revealed by the ciliate Paramecium tetraurelia.</title>
        <authorList>
            <consortium name="Genoscope"/>
            <person name="Aury J.-M."/>
            <person name="Jaillon O."/>
            <person name="Duret L."/>
            <person name="Noel B."/>
            <person name="Jubin C."/>
            <person name="Porcel B.M."/>
            <person name="Segurens B."/>
            <person name="Daubin V."/>
            <person name="Anthouard V."/>
            <person name="Aiach N."/>
            <person name="Arnaiz O."/>
            <person name="Billaut A."/>
            <person name="Beisson J."/>
            <person name="Blanc I."/>
            <person name="Bouhouche K."/>
            <person name="Camara F."/>
            <person name="Duharcourt S."/>
            <person name="Guigo R."/>
            <person name="Gogendeau D."/>
            <person name="Katinka M."/>
            <person name="Keller A.-M."/>
            <person name="Kissmehl R."/>
            <person name="Klotz C."/>
            <person name="Koll F."/>
            <person name="Le Moue A."/>
            <person name="Lepere C."/>
            <person name="Malinsky S."/>
            <person name="Nowacki M."/>
            <person name="Nowak J.K."/>
            <person name="Plattner H."/>
            <person name="Poulain J."/>
            <person name="Ruiz F."/>
            <person name="Serrano V."/>
            <person name="Zagulski M."/>
            <person name="Dessen P."/>
            <person name="Betermier M."/>
            <person name="Weissenbach J."/>
            <person name="Scarpelli C."/>
            <person name="Schachter V."/>
            <person name="Sperling L."/>
            <person name="Meyer E."/>
            <person name="Cohen J."/>
            <person name="Wincker P."/>
        </authorList>
    </citation>
    <scope>NUCLEOTIDE SEQUENCE [LARGE SCALE GENOMIC DNA]</scope>
    <source>
        <strain evidence="2 3">Stock d4-2</strain>
    </source>
</reference>
<dbReference type="SUPFAM" id="SSF51126">
    <property type="entry name" value="Pectin lyase-like"/>
    <property type="match status" value="1"/>
</dbReference>